<proteinExistence type="predicted"/>
<reference evidence="1" key="1">
    <citation type="submission" date="2021-01" db="EMBL/GenBank/DDBJ databases">
        <authorList>
            <person name="Corre E."/>
            <person name="Pelletier E."/>
            <person name="Niang G."/>
            <person name="Scheremetjew M."/>
            <person name="Finn R."/>
            <person name="Kale V."/>
            <person name="Holt S."/>
            <person name="Cochrane G."/>
            <person name="Meng A."/>
            <person name="Brown T."/>
            <person name="Cohen L."/>
        </authorList>
    </citation>
    <scope>NUCLEOTIDE SEQUENCE</scope>
    <source>
        <strain evidence="1">GSO104</strain>
    </source>
</reference>
<evidence type="ECO:0000313" key="2">
    <source>
        <dbReference type="EMBL" id="CAE4608390.1"/>
    </source>
</evidence>
<dbReference type="EMBL" id="HBNS01019512">
    <property type="protein sequence ID" value="CAE4608386.1"/>
    <property type="molecule type" value="Transcribed_RNA"/>
</dbReference>
<protein>
    <submittedName>
        <fullName evidence="1">Uncharacterized protein</fullName>
    </submittedName>
</protein>
<evidence type="ECO:0000313" key="1">
    <source>
        <dbReference type="EMBL" id="CAE4608386.1"/>
    </source>
</evidence>
<sequence length="109" mass="12065">MLKPYGKVNSKDHPMEHLLHHHCRRHPIILLTFLGVPCTEDVPPSELNIELLSSATSERAILGLVEGKEVGNCKGGGLEALMESMKEFGGRYVFLNVCLFGILEMCVAF</sequence>
<organism evidence="1">
    <name type="scientific">Ditylum brightwellii</name>
    <dbReference type="NCBI Taxonomy" id="49249"/>
    <lineage>
        <taxon>Eukaryota</taxon>
        <taxon>Sar</taxon>
        <taxon>Stramenopiles</taxon>
        <taxon>Ochrophyta</taxon>
        <taxon>Bacillariophyta</taxon>
        <taxon>Mediophyceae</taxon>
        <taxon>Lithodesmiophycidae</taxon>
        <taxon>Lithodesmiales</taxon>
        <taxon>Lithodesmiaceae</taxon>
        <taxon>Ditylum</taxon>
    </lineage>
</organism>
<gene>
    <name evidence="1" type="ORF">DBRI00130_LOCUS15530</name>
    <name evidence="2" type="ORF">DBRI00130_LOCUS15532</name>
</gene>
<accession>A0A6V2FCX3</accession>
<dbReference type="EMBL" id="HBNS01019514">
    <property type="protein sequence ID" value="CAE4608390.1"/>
    <property type="molecule type" value="Transcribed_RNA"/>
</dbReference>
<name>A0A6V2FCX3_9STRA</name>
<dbReference type="AlphaFoldDB" id="A0A6V2FCX3"/>